<sequence>MSPHLKGISIPPSPRHIGPGPSPGSPTCAGRGGCSPNIATTSPPSSPKSRASAREAHGEVERALAVLEFTAGEARRLKGVTTPADEPRTFACTFRVPIGVVGLITP</sequence>
<dbReference type="InterPro" id="IPR016162">
    <property type="entry name" value="Ald_DH_N"/>
</dbReference>
<dbReference type="Gene3D" id="3.40.605.10">
    <property type="entry name" value="Aldehyde Dehydrogenase, Chain A, domain 1"/>
    <property type="match status" value="1"/>
</dbReference>
<organism evidence="4 5">
    <name type="scientific">Nonomuraea roseola</name>
    <dbReference type="NCBI Taxonomy" id="46179"/>
    <lineage>
        <taxon>Bacteria</taxon>
        <taxon>Bacillati</taxon>
        <taxon>Actinomycetota</taxon>
        <taxon>Actinomycetes</taxon>
        <taxon>Streptosporangiales</taxon>
        <taxon>Streptosporangiaceae</taxon>
        <taxon>Nonomuraea</taxon>
    </lineage>
</organism>
<comment type="caution">
    <text evidence="4">The sequence shown here is derived from an EMBL/GenBank/DDBJ whole genome shotgun (WGS) entry which is preliminary data.</text>
</comment>
<dbReference type="InterPro" id="IPR015590">
    <property type="entry name" value="Aldehyde_DH_dom"/>
</dbReference>
<reference evidence="4 5" key="1">
    <citation type="submission" date="2024-09" db="EMBL/GenBank/DDBJ databases">
        <authorList>
            <person name="Sun Q."/>
            <person name="Mori K."/>
        </authorList>
    </citation>
    <scope>NUCLEOTIDE SEQUENCE [LARGE SCALE GENOMIC DNA]</scope>
    <source>
        <strain evidence="4 5">JCM 3323</strain>
    </source>
</reference>
<dbReference type="SUPFAM" id="SSF53720">
    <property type="entry name" value="ALDH-like"/>
    <property type="match status" value="1"/>
</dbReference>
<dbReference type="InterPro" id="IPR016161">
    <property type="entry name" value="Ald_DH/histidinol_DH"/>
</dbReference>
<feature type="domain" description="Aldehyde dehydrogenase" evidence="3">
    <location>
        <begin position="52"/>
        <end position="106"/>
    </location>
</feature>
<gene>
    <name evidence="4" type="ORF">ACFFRN_45855</name>
</gene>
<feature type="compositionally biased region" description="Low complexity" evidence="2">
    <location>
        <begin position="39"/>
        <end position="50"/>
    </location>
</feature>
<name>A0ABV5QEN6_9ACTN</name>
<dbReference type="EMBL" id="JBHMCE010000022">
    <property type="protein sequence ID" value="MFB9533967.1"/>
    <property type="molecule type" value="Genomic_DNA"/>
</dbReference>
<dbReference type="Pfam" id="PF00171">
    <property type="entry name" value="Aldedh"/>
    <property type="match status" value="1"/>
</dbReference>
<proteinExistence type="predicted"/>
<keyword evidence="5" id="KW-1185">Reference proteome</keyword>
<evidence type="ECO:0000313" key="5">
    <source>
        <dbReference type="Proteomes" id="UP001589646"/>
    </source>
</evidence>
<evidence type="ECO:0000256" key="1">
    <source>
        <dbReference type="ARBA" id="ARBA00023002"/>
    </source>
</evidence>
<dbReference type="Proteomes" id="UP001589646">
    <property type="component" value="Unassembled WGS sequence"/>
</dbReference>
<protein>
    <submittedName>
        <fullName evidence="4">Aldehyde dehydrogenase family protein</fullName>
    </submittedName>
</protein>
<evidence type="ECO:0000259" key="3">
    <source>
        <dbReference type="Pfam" id="PF00171"/>
    </source>
</evidence>
<evidence type="ECO:0000313" key="4">
    <source>
        <dbReference type="EMBL" id="MFB9533967.1"/>
    </source>
</evidence>
<accession>A0ABV5QEN6</accession>
<keyword evidence="1" id="KW-0560">Oxidoreductase</keyword>
<dbReference type="RefSeq" id="WP_346119932.1">
    <property type="nucleotide sequence ID" value="NZ_BAAAXC010000009.1"/>
</dbReference>
<feature type="region of interest" description="Disordered" evidence="2">
    <location>
        <begin position="1"/>
        <end position="58"/>
    </location>
</feature>
<evidence type="ECO:0000256" key="2">
    <source>
        <dbReference type="SAM" id="MobiDB-lite"/>
    </source>
</evidence>